<sequence length="204" mass="21888">MASGILWRLRYLAILRIRVSDISRFASFLLYLSWPPATTLRTVMPPAFQDGAPVMVLQYSIANSSEGSNVELGVLLIIRSLSLVLPLAGQVGIRFSFPSSCSTVTYLPHPDQTFLPQVPPPEYTTRIRGESKPSYTPPSQFLPPAQQALSRSGVRSNCGVGGGVVQGQQSKCQPAYSTTGLAKHPSSNPSMSARDVAPSSAPRG</sequence>
<dbReference type="EMBL" id="CP019474">
    <property type="protein sequence ID" value="UQC78754.1"/>
    <property type="molecule type" value="Genomic_DNA"/>
</dbReference>
<evidence type="ECO:0000313" key="2">
    <source>
        <dbReference type="EMBL" id="UQC78754.1"/>
    </source>
</evidence>
<accession>A0A9Q8SJZ7</accession>
<proteinExistence type="predicted"/>
<name>A0A9Q8SJZ7_9PEZI</name>
<feature type="compositionally biased region" description="Polar residues" evidence="1">
    <location>
        <begin position="170"/>
        <end position="191"/>
    </location>
</feature>
<organism evidence="2 3">
    <name type="scientific">Colletotrichum lupini</name>
    <dbReference type="NCBI Taxonomy" id="145971"/>
    <lineage>
        <taxon>Eukaryota</taxon>
        <taxon>Fungi</taxon>
        <taxon>Dikarya</taxon>
        <taxon>Ascomycota</taxon>
        <taxon>Pezizomycotina</taxon>
        <taxon>Sordariomycetes</taxon>
        <taxon>Hypocreomycetidae</taxon>
        <taxon>Glomerellales</taxon>
        <taxon>Glomerellaceae</taxon>
        <taxon>Colletotrichum</taxon>
        <taxon>Colletotrichum acutatum species complex</taxon>
    </lineage>
</organism>
<keyword evidence="3" id="KW-1185">Reference proteome</keyword>
<reference evidence="2" key="1">
    <citation type="journal article" date="2021" name="Mol. Plant Microbe Interact.">
        <title>Complete Genome Sequence of the Plant-Pathogenic Fungus Colletotrichum lupini.</title>
        <authorList>
            <person name="Baroncelli R."/>
            <person name="Pensec F."/>
            <person name="Da Lio D."/>
            <person name="Boufleur T."/>
            <person name="Vicente I."/>
            <person name="Sarrocco S."/>
            <person name="Picot A."/>
            <person name="Baraldi E."/>
            <person name="Sukno S."/>
            <person name="Thon M."/>
            <person name="Le Floch G."/>
        </authorList>
    </citation>
    <scope>NUCLEOTIDE SEQUENCE</scope>
    <source>
        <strain evidence="2">IMI 504893</strain>
    </source>
</reference>
<feature type="region of interest" description="Disordered" evidence="1">
    <location>
        <begin position="163"/>
        <end position="204"/>
    </location>
</feature>
<dbReference type="AlphaFoldDB" id="A0A9Q8SJZ7"/>
<evidence type="ECO:0000313" key="3">
    <source>
        <dbReference type="Proteomes" id="UP000830671"/>
    </source>
</evidence>
<protein>
    <submittedName>
        <fullName evidence="2">Uncharacterized protein</fullName>
    </submittedName>
</protein>
<dbReference type="KEGG" id="clup:CLUP02_04231"/>
<feature type="region of interest" description="Disordered" evidence="1">
    <location>
        <begin position="125"/>
        <end position="144"/>
    </location>
</feature>
<dbReference type="GeneID" id="73338257"/>
<dbReference type="RefSeq" id="XP_049140390.1">
    <property type="nucleotide sequence ID" value="XM_049283247.1"/>
</dbReference>
<evidence type="ECO:0000256" key="1">
    <source>
        <dbReference type="SAM" id="MobiDB-lite"/>
    </source>
</evidence>
<dbReference type="Proteomes" id="UP000830671">
    <property type="component" value="Chromosome 2"/>
</dbReference>
<gene>
    <name evidence="2" type="ORF">CLUP02_04231</name>
</gene>